<evidence type="ECO:0000313" key="3">
    <source>
        <dbReference type="Proteomes" id="UP000465810"/>
    </source>
</evidence>
<organism evidence="2 3">
    <name type="scientific">Novosphingobium silvae</name>
    <dbReference type="NCBI Taxonomy" id="2692619"/>
    <lineage>
        <taxon>Bacteria</taxon>
        <taxon>Pseudomonadati</taxon>
        <taxon>Pseudomonadota</taxon>
        <taxon>Alphaproteobacteria</taxon>
        <taxon>Sphingomonadales</taxon>
        <taxon>Sphingomonadaceae</taxon>
        <taxon>Novosphingobium</taxon>
    </lineage>
</organism>
<dbReference type="Proteomes" id="UP000465810">
    <property type="component" value="Unassembled WGS sequence"/>
</dbReference>
<evidence type="ECO:0000313" key="2">
    <source>
        <dbReference type="EMBL" id="MYL98247.1"/>
    </source>
</evidence>
<protein>
    <submittedName>
        <fullName evidence="2">Uncharacterized protein</fullName>
    </submittedName>
</protein>
<evidence type="ECO:0000256" key="1">
    <source>
        <dbReference type="SAM" id="MobiDB-lite"/>
    </source>
</evidence>
<name>A0A7X4GGM6_9SPHN</name>
<feature type="region of interest" description="Disordered" evidence="1">
    <location>
        <begin position="1"/>
        <end position="20"/>
    </location>
</feature>
<sequence>MSDFPSTIETSTTPVEGFGWGDSAELHKCEDGGGLFHRFKTIRRGTVAELIAFVMAMPEDRQDDYAIQKDGDHTLRIGEIRGLSRRADFPQGA</sequence>
<gene>
    <name evidence="2" type="ORF">GR702_10765</name>
</gene>
<dbReference type="AlphaFoldDB" id="A0A7X4GGM6"/>
<feature type="compositionally biased region" description="Polar residues" evidence="1">
    <location>
        <begin position="1"/>
        <end position="14"/>
    </location>
</feature>
<dbReference type="EMBL" id="WVTD01000007">
    <property type="protein sequence ID" value="MYL98247.1"/>
    <property type="molecule type" value="Genomic_DNA"/>
</dbReference>
<reference evidence="2 3" key="1">
    <citation type="submission" date="2019-12" db="EMBL/GenBank/DDBJ databases">
        <authorList>
            <person name="Feng G."/>
            <person name="Zhu H."/>
        </authorList>
    </citation>
    <scope>NUCLEOTIDE SEQUENCE [LARGE SCALE GENOMIC DNA]</scope>
    <source>
        <strain evidence="2 3">FGD1</strain>
    </source>
</reference>
<dbReference type="RefSeq" id="WP_160985898.1">
    <property type="nucleotide sequence ID" value="NZ_WVTD01000007.1"/>
</dbReference>
<proteinExistence type="predicted"/>
<keyword evidence="3" id="KW-1185">Reference proteome</keyword>
<comment type="caution">
    <text evidence="2">The sequence shown here is derived from an EMBL/GenBank/DDBJ whole genome shotgun (WGS) entry which is preliminary data.</text>
</comment>
<accession>A0A7X4GGM6</accession>